<evidence type="ECO:0000313" key="2">
    <source>
        <dbReference type="Proteomes" id="UP000008281"/>
    </source>
</evidence>
<dbReference type="AlphaFoldDB" id="E3N4K6"/>
<name>E3N4K6_CAERE</name>
<organism evidence="2">
    <name type="scientific">Caenorhabditis remanei</name>
    <name type="common">Caenorhabditis vulgaris</name>
    <dbReference type="NCBI Taxonomy" id="31234"/>
    <lineage>
        <taxon>Eukaryota</taxon>
        <taxon>Metazoa</taxon>
        <taxon>Ecdysozoa</taxon>
        <taxon>Nematoda</taxon>
        <taxon>Chromadorea</taxon>
        <taxon>Rhabditida</taxon>
        <taxon>Rhabditina</taxon>
        <taxon>Rhabditomorpha</taxon>
        <taxon>Rhabditoidea</taxon>
        <taxon>Rhabditidae</taxon>
        <taxon>Peloderinae</taxon>
        <taxon>Caenorhabditis</taxon>
    </lineage>
</organism>
<dbReference type="HOGENOM" id="CLU_2690176_0_0_1"/>
<gene>
    <name evidence="1" type="ORF">CRE_29140</name>
</gene>
<dbReference type="Proteomes" id="UP000008281">
    <property type="component" value="Unassembled WGS sequence"/>
</dbReference>
<evidence type="ECO:0000313" key="1">
    <source>
        <dbReference type="EMBL" id="EFO85559.1"/>
    </source>
</evidence>
<keyword evidence="2" id="KW-1185">Reference proteome</keyword>
<proteinExistence type="predicted"/>
<reference evidence="1" key="1">
    <citation type="submission" date="2007-07" db="EMBL/GenBank/DDBJ databases">
        <title>PCAP assembly of the Caenorhabditis remanei genome.</title>
        <authorList>
            <consortium name="The Caenorhabditis remanei Sequencing Consortium"/>
            <person name="Wilson R.K."/>
        </authorList>
    </citation>
    <scope>NUCLEOTIDE SEQUENCE [LARGE SCALE GENOMIC DNA]</scope>
    <source>
        <strain evidence="1">PB4641</strain>
    </source>
</reference>
<sequence length="74" mass="8923">MELVSLEQYESETNFANFMKKEDDELTKYLLIQHIWSKLRQPRRAIRNTSKISMSKDEVVDKKMIPETEKMMKL</sequence>
<dbReference type="EMBL" id="DS268526">
    <property type="protein sequence ID" value="EFO85559.1"/>
    <property type="molecule type" value="Genomic_DNA"/>
</dbReference>
<protein>
    <submittedName>
        <fullName evidence="1">Uncharacterized protein</fullName>
    </submittedName>
</protein>
<accession>E3N4K6</accession>